<proteinExistence type="predicted"/>
<feature type="transmembrane region" description="Helical" evidence="1">
    <location>
        <begin position="253"/>
        <end position="281"/>
    </location>
</feature>
<reference evidence="2" key="1">
    <citation type="submission" date="2017-05" db="UniProtKB">
        <authorList>
            <consortium name="EnsemblMetazoa"/>
        </authorList>
    </citation>
    <scope>IDENTIFICATION</scope>
</reference>
<dbReference type="EnsemblMetazoa" id="Aqu2.1.14963_001">
    <property type="protein sequence ID" value="Aqu2.1.14963_001"/>
    <property type="gene ID" value="Aqu2.1.14963"/>
</dbReference>
<protein>
    <recommendedName>
        <fullName evidence="3">Fibronectin type-III domain-containing protein</fullName>
    </recommendedName>
</protein>
<dbReference type="SUPFAM" id="SSF49265">
    <property type="entry name" value="Fibronectin type III"/>
    <property type="match status" value="1"/>
</dbReference>
<sequence length="347" mass="38053">MPASVTLNGSIIECFAFNGSTVNASTQLLVQGLLSEVIDSTVTQINSTTLSLHYTAPFTLIGVPILHYNILISLANISVNITDTQYNIHINNYCIGYDISITPWNIVGMGNTTTLSDIILYQAPVVAMMPQLIQEYKTNIEKLQVYIDFKYNASCKGEVPRLALLKINEEKEEHYFTWESNDGNVNVTINITSLLEYGVTYNVSMSLITANNTETNDFTFNIIDSTVAISLPLFTSSVTSTISIFMSSSGSQVLIVTLSCAGVITIIVITILVIIIAGMYITMKRKKKKNKNGDITSQKGGHMMFNEAYGKSGEGLQVNVAYETVRANAAYNVPNIAPIYDTIPDTK</sequence>
<keyword evidence="1" id="KW-1133">Transmembrane helix</keyword>
<dbReference type="InParanoid" id="A0A1X7TJQ0"/>
<dbReference type="AlphaFoldDB" id="A0A1X7TJQ0"/>
<organism evidence="2">
    <name type="scientific">Amphimedon queenslandica</name>
    <name type="common">Sponge</name>
    <dbReference type="NCBI Taxonomy" id="400682"/>
    <lineage>
        <taxon>Eukaryota</taxon>
        <taxon>Metazoa</taxon>
        <taxon>Porifera</taxon>
        <taxon>Demospongiae</taxon>
        <taxon>Heteroscleromorpha</taxon>
        <taxon>Haplosclerida</taxon>
        <taxon>Niphatidae</taxon>
        <taxon>Amphimedon</taxon>
    </lineage>
</organism>
<evidence type="ECO:0000256" key="1">
    <source>
        <dbReference type="SAM" id="Phobius"/>
    </source>
</evidence>
<evidence type="ECO:0008006" key="3">
    <source>
        <dbReference type="Google" id="ProtNLM"/>
    </source>
</evidence>
<keyword evidence="1" id="KW-0472">Membrane</keyword>
<evidence type="ECO:0000313" key="2">
    <source>
        <dbReference type="EnsemblMetazoa" id="Aqu2.1.14963_001"/>
    </source>
</evidence>
<keyword evidence="1" id="KW-0812">Transmembrane</keyword>
<name>A0A1X7TJQ0_AMPQE</name>
<accession>A0A1X7TJQ0</accession>
<dbReference type="InterPro" id="IPR036116">
    <property type="entry name" value="FN3_sf"/>
</dbReference>